<proteinExistence type="predicted"/>
<reference evidence="1" key="1">
    <citation type="submission" date="2019-08" db="EMBL/GenBank/DDBJ databases">
        <authorList>
            <person name="Kucharzyk K."/>
            <person name="Murdoch R.W."/>
            <person name="Higgins S."/>
            <person name="Loffler F."/>
        </authorList>
    </citation>
    <scope>NUCLEOTIDE SEQUENCE</scope>
</reference>
<evidence type="ECO:0000313" key="1">
    <source>
        <dbReference type="EMBL" id="MPN49649.1"/>
    </source>
</evidence>
<accession>A0A645IGQ4</accession>
<dbReference type="EMBL" id="VSSQ01113094">
    <property type="protein sequence ID" value="MPN49649.1"/>
    <property type="molecule type" value="Genomic_DNA"/>
</dbReference>
<sequence>MVYAKLIHFEILGLFNYRNINHGFITDIFEYAAFGEVRNCLQIDRLKSNGVNRNSFINKIKKFAQLIVVNFYRSMFVFVQIRLCVIDMKAY</sequence>
<protein>
    <submittedName>
        <fullName evidence="1">Uncharacterized protein</fullName>
    </submittedName>
</protein>
<comment type="caution">
    <text evidence="1">The sequence shown here is derived from an EMBL/GenBank/DDBJ whole genome shotgun (WGS) entry which is preliminary data.</text>
</comment>
<organism evidence="1">
    <name type="scientific">bioreactor metagenome</name>
    <dbReference type="NCBI Taxonomy" id="1076179"/>
    <lineage>
        <taxon>unclassified sequences</taxon>
        <taxon>metagenomes</taxon>
        <taxon>ecological metagenomes</taxon>
    </lineage>
</organism>
<gene>
    <name evidence="1" type="ORF">SDC9_197271</name>
</gene>
<dbReference type="AlphaFoldDB" id="A0A645IGQ4"/>
<name>A0A645IGQ4_9ZZZZ</name>